<dbReference type="GO" id="GO:0006629">
    <property type="term" value="P:lipid metabolic process"/>
    <property type="evidence" value="ECO:0007669"/>
    <property type="project" value="InterPro"/>
</dbReference>
<evidence type="ECO:0000313" key="2">
    <source>
        <dbReference type="EMBL" id="PCC38289.1"/>
    </source>
</evidence>
<gene>
    <name evidence="2" type="ORF">CIK66_14735</name>
</gene>
<dbReference type="InterPro" id="IPR030395">
    <property type="entry name" value="GP_PDE_dom"/>
</dbReference>
<organism evidence="2 3">
    <name type="scientific">Brachybacterium alimentarium</name>
    <dbReference type="NCBI Taxonomy" id="47845"/>
    <lineage>
        <taxon>Bacteria</taxon>
        <taxon>Bacillati</taxon>
        <taxon>Actinomycetota</taxon>
        <taxon>Actinomycetes</taxon>
        <taxon>Micrococcales</taxon>
        <taxon>Dermabacteraceae</taxon>
        <taxon>Brachybacterium</taxon>
    </lineage>
</organism>
<protein>
    <recommendedName>
        <fullName evidence="1">GP-PDE domain-containing protein</fullName>
    </recommendedName>
</protein>
<reference evidence="2 3" key="1">
    <citation type="journal article" date="2017" name="Elife">
        <title>Extensive horizontal gene transfer in cheese-associated bacteria.</title>
        <authorList>
            <person name="Bonham K.S."/>
            <person name="Wolfe B.E."/>
            <person name="Dutton R.J."/>
        </authorList>
    </citation>
    <scope>NUCLEOTIDE SEQUENCE [LARGE SCALE GENOMIC DNA]</scope>
    <source>
        <strain evidence="2 3">341_9</strain>
    </source>
</reference>
<dbReference type="CDD" id="cd08566">
    <property type="entry name" value="GDPD_AtGDE_like"/>
    <property type="match status" value="1"/>
</dbReference>
<dbReference type="InterPro" id="IPR017946">
    <property type="entry name" value="PLC-like_Pdiesterase_TIM-brl"/>
</dbReference>
<dbReference type="OrthoDB" id="1854250at2"/>
<dbReference type="RefSeq" id="WP_096197626.1">
    <property type="nucleotide sequence ID" value="NZ_JBQQGT010000006.1"/>
</dbReference>
<dbReference type="GO" id="GO:0008081">
    <property type="term" value="F:phosphoric diester hydrolase activity"/>
    <property type="evidence" value="ECO:0007669"/>
    <property type="project" value="InterPro"/>
</dbReference>
<evidence type="ECO:0000313" key="3">
    <source>
        <dbReference type="Proteomes" id="UP000218598"/>
    </source>
</evidence>
<comment type="caution">
    <text evidence="2">The sequence shown here is derived from an EMBL/GenBank/DDBJ whole genome shotgun (WGS) entry which is preliminary data.</text>
</comment>
<dbReference type="PANTHER" id="PTHR46211:SF1">
    <property type="entry name" value="GLYCEROPHOSPHODIESTER PHOSPHODIESTERASE, CYTOPLASMIC"/>
    <property type="match status" value="1"/>
</dbReference>
<dbReference type="PANTHER" id="PTHR46211">
    <property type="entry name" value="GLYCEROPHOSPHORYL DIESTER PHOSPHODIESTERASE"/>
    <property type="match status" value="1"/>
</dbReference>
<accession>A0A2A3YGC3</accession>
<keyword evidence="3" id="KW-1185">Reference proteome</keyword>
<name>A0A2A3YGC3_9MICO</name>
<dbReference type="Pfam" id="PF03009">
    <property type="entry name" value="GDPD"/>
    <property type="match status" value="1"/>
</dbReference>
<dbReference type="PROSITE" id="PS51704">
    <property type="entry name" value="GP_PDE"/>
    <property type="match status" value="1"/>
</dbReference>
<sequence length="312" mass="33606">MSAAFRHPQRGGTDRLLHRRLAELGTLVVAHRGTAVGSIAENTRVAAMAALVSGADVVEIDVSTSADGEFYAFHDGTEQRLLGIGANLTTLTARQIDELRYVHVDRAGRPAGVERLLDLLAALRPTELGVEDEAAPLVNVDRSWGSWATLLPALDGLGMTEQLLLKSPAALPGPLDVLRRHEVKYPYLPICTDLAQIEDLVEDDDLDVVGVELLADGPDHQLADPDLFVELHARGLFVLVNAEVLTNGIPLFAGYDDEAALLHGPGAGWGPLFDLGADLIQTDWPWLLRAYRGTRAARGTARATAVDQEVRS</sequence>
<feature type="domain" description="GP-PDE" evidence="1">
    <location>
        <begin position="26"/>
        <end position="292"/>
    </location>
</feature>
<dbReference type="EMBL" id="NRGR01000024">
    <property type="protein sequence ID" value="PCC38289.1"/>
    <property type="molecule type" value="Genomic_DNA"/>
</dbReference>
<dbReference type="Gene3D" id="3.20.20.190">
    <property type="entry name" value="Phosphatidylinositol (PI) phosphodiesterase"/>
    <property type="match status" value="1"/>
</dbReference>
<dbReference type="AlphaFoldDB" id="A0A2A3YGC3"/>
<evidence type="ECO:0000259" key="1">
    <source>
        <dbReference type="PROSITE" id="PS51704"/>
    </source>
</evidence>
<dbReference type="SUPFAM" id="SSF51695">
    <property type="entry name" value="PLC-like phosphodiesterases"/>
    <property type="match status" value="1"/>
</dbReference>
<proteinExistence type="predicted"/>
<dbReference type="Proteomes" id="UP000218598">
    <property type="component" value="Unassembled WGS sequence"/>
</dbReference>